<dbReference type="Pfam" id="PF03739">
    <property type="entry name" value="LptF_LptG"/>
    <property type="match status" value="1"/>
</dbReference>
<reference evidence="7 8" key="1">
    <citation type="submission" date="2012-11" db="EMBL/GenBank/DDBJ databases">
        <title>Whole genome sequence of Gluconacetobacter europaeus NBRC3261.</title>
        <authorList>
            <person name="Azuma Y."/>
            <person name="Higashiura N."/>
            <person name="Hirakawa H."/>
            <person name="Matsushita K."/>
        </authorList>
    </citation>
    <scope>NUCLEOTIDE SEQUENCE [LARGE SCALE GENOMIC DNA]</scope>
    <source>
        <strain evidence="7 8">NBRC 3261</strain>
    </source>
</reference>
<evidence type="ECO:0000256" key="3">
    <source>
        <dbReference type="ARBA" id="ARBA00022692"/>
    </source>
</evidence>
<evidence type="ECO:0000256" key="4">
    <source>
        <dbReference type="ARBA" id="ARBA00022989"/>
    </source>
</evidence>
<comment type="caution">
    <text evidence="7">The sequence shown here is derived from an EMBL/GenBank/DDBJ whole genome shotgun (WGS) entry which is preliminary data.</text>
</comment>
<name>A0A0D6PWY8_KOMEU</name>
<keyword evidence="2" id="KW-1003">Cell membrane</keyword>
<accession>A0A0D6PWY8</accession>
<dbReference type="PANTHER" id="PTHR33529:SF2">
    <property type="entry name" value="LIPOPOLYSACCHARIDE EXPORT SYSTEM PERMEASE PROTEIN LPTG"/>
    <property type="match status" value="1"/>
</dbReference>
<dbReference type="Proteomes" id="UP000032675">
    <property type="component" value="Unassembled WGS sequence"/>
</dbReference>
<evidence type="ECO:0000256" key="6">
    <source>
        <dbReference type="SAM" id="Phobius"/>
    </source>
</evidence>
<sequence>MKLRLRLACGTVLLGYLSRELLSKVFTTTAIVVALMEILALLEQATEIMHRKLGLSGVLYYAVLHLPLLLGNAMPIAVLIGTLLTLLQLTTSNEISIMRAAGLSTPGLVKLLLPTTVALGLLCGIVDDQITPRTEQALAQWWNATTPHAAKNRHNYWIRADNDLINITYLSGGGTMMDKVTVYHRDPRSLLQKITTLADVHYIHGHWYGTPTHVLSVVSPSRVDLLDTPPDQSVRLNWPASLTPGYIIQVTVSFTQSINTMLDEQRGVLPSSQSPSFFLTEILGRIMLPVTFTVMLLLAVPVVYIPPRAGTRSWLPIWCLGAGLLFIVFQGLLRALGNAGTLPSLMAIFVGILIFILGVITVLLRIEER</sequence>
<evidence type="ECO:0000313" key="7">
    <source>
        <dbReference type="EMBL" id="GAN95270.1"/>
    </source>
</evidence>
<dbReference type="EMBL" id="BANI01000018">
    <property type="protein sequence ID" value="GAN95270.1"/>
    <property type="molecule type" value="Genomic_DNA"/>
</dbReference>
<comment type="subcellular location">
    <subcellularLocation>
        <location evidence="1">Cell membrane</location>
        <topology evidence="1">Multi-pass membrane protein</topology>
    </subcellularLocation>
</comment>
<feature type="transmembrane region" description="Helical" evidence="6">
    <location>
        <begin position="21"/>
        <end position="42"/>
    </location>
</feature>
<dbReference type="AlphaFoldDB" id="A0A0D6PWY8"/>
<keyword evidence="4 6" id="KW-1133">Transmembrane helix</keyword>
<proteinExistence type="predicted"/>
<feature type="transmembrane region" description="Helical" evidence="6">
    <location>
        <begin position="62"/>
        <end position="87"/>
    </location>
</feature>
<dbReference type="GO" id="GO:0015920">
    <property type="term" value="P:lipopolysaccharide transport"/>
    <property type="evidence" value="ECO:0007669"/>
    <property type="project" value="TreeGrafter"/>
</dbReference>
<protein>
    <submittedName>
        <fullName evidence="7">Transporter YjgP/YjgQ</fullName>
    </submittedName>
</protein>
<evidence type="ECO:0000256" key="5">
    <source>
        <dbReference type="ARBA" id="ARBA00023136"/>
    </source>
</evidence>
<evidence type="ECO:0000256" key="1">
    <source>
        <dbReference type="ARBA" id="ARBA00004651"/>
    </source>
</evidence>
<feature type="transmembrane region" description="Helical" evidence="6">
    <location>
        <begin position="342"/>
        <end position="364"/>
    </location>
</feature>
<dbReference type="PANTHER" id="PTHR33529">
    <property type="entry name" value="SLR0882 PROTEIN-RELATED"/>
    <property type="match status" value="1"/>
</dbReference>
<keyword evidence="3 6" id="KW-0812">Transmembrane</keyword>
<keyword evidence="5 6" id="KW-0472">Membrane</keyword>
<organism evidence="7 8">
    <name type="scientific">Komagataeibacter europaeus NBRC 3261</name>
    <dbReference type="NCBI Taxonomy" id="1234669"/>
    <lineage>
        <taxon>Bacteria</taxon>
        <taxon>Pseudomonadati</taxon>
        <taxon>Pseudomonadota</taxon>
        <taxon>Alphaproteobacteria</taxon>
        <taxon>Acetobacterales</taxon>
        <taxon>Acetobacteraceae</taxon>
        <taxon>Komagataeibacter</taxon>
    </lineage>
</organism>
<dbReference type="GO" id="GO:0043190">
    <property type="term" value="C:ATP-binding cassette (ABC) transporter complex"/>
    <property type="evidence" value="ECO:0007669"/>
    <property type="project" value="TreeGrafter"/>
</dbReference>
<feature type="transmembrane region" description="Helical" evidence="6">
    <location>
        <begin position="317"/>
        <end position="336"/>
    </location>
</feature>
<evidence type="ECO:0000313" key="8">
    <source>
        <dbReference type="Proteomes" id="UP000032675"/>
    </source>
</evidence>
<gene>
    <name evidence="7" type="ORF">Geu3261_0018_009</name>
</gene>
<feature type="transmembrane region" description="Helical" evidence="6">
    <location>
        <begin position="108"/>
        <end position="127"/>
    </location>
</feature>
<feature type="transmembrane region" description="Helical" evidence="6">
    <location>
        <begin position="282"/>
        <end position="305"/>
    </location>
</feature>
<dbReference type="RefSeq" id="WP_048849708.1">
    <property type="nucleotide sequence ID" value="NZ_BANI01000018.1"/>
</dbReference>
<evidence type="ECO:0000256" key="2">
    <source>
        <dbReference type="ARBA" id="ARBA00022475"/>
    </source>
</evidence>
<dbReference type="InterPro" id="IPR005495">
    <property type="entry name" value="LptG/LptF_permease"/>
</dbReference>